<name>A0A9D4F3L1_DREPO</name>
<protein>
    <submittedName>
        <fullName evidence="1">Uncharacterized protein</fullName>
    </submittedName>
</protein>
<dbReference type="Proteomes" id="UP000828390">
    <property type="component" value="Unassembled WGS sequence"/>
</dbReference>
<reference evidence="1" key="2">
    <citation type="submission" date="2020-11" db="EMBL/GenBank/DDBJ databases">
        <authorList>
            <person name="McCartney M.A."/>
            <person name="Auch B."/>
            <person name="Kono T."/>
            <person name="Mallez S."/>
            <person name="Becker A."/>
            <person name="Gohl D.M."/>
            <person name="Silverstein K.A.T."/>
            <person name="Koren S."/>
            <person name="Bechman K.B."/>
            <person name="Herman A."/>
            <person name="Abrahante J.E."/>
            <person name="Garbe J."/>
        </authorList>
    </citation>
    <scope>NUCLEOTIDE SEQUENCE</scope>
    <source>
        <strain evidence="1">Duluth1</strain>
        <tissue evidence="1">Whole animal</tissue>
    </source>
</reference>
<sequence>MNDMLDEFSDDSIVETTVRVDVVGEQAVDEDGVFRDVLSGFWGEVIDRFFVGVDQTAPVFSGATPTAIWEAIGRILHVGLVQLGYLPLRFGFASLIFGVFGVLDDERLLQSWIESLGGLEREVMSQAIDVSVQNCDSNILCDILGRHAVPELPTDNNMRRLALQCAEA</sequence>
<dbReference type="EMBL" id="JAIWYP010000007">
    <property type="protein sequence ID" value="KAH3791754.1"/>
    <property type="molecule type" value="Genomic_DNA"/>
</dbReference>
<organism evidence="1 2">
    <name type="scientific">Dreissena polymorpha</name>
    <name type="common">Zebra mussel</name>
    <name type="synonym">Mytilus polymorpha</name>
    <dbReference type="NCBI Taxonomy" id="45954"/>
    <lineage>
        <taxon>Eukaryota</taxon>
        <taxon>Metazoa</taxon>
        <taxon>Spiralia</taxon>
        <taxon>Lophotrochozoa</taxon>
        <taxon>Mollusca</taxon>
        <taxon>Bivalvia</taxon>
        <taxon>Autobranchia</taxon>
        <taxon>Heteroconchia</taxon>
        <taxon>Euheterodonta</taxon>
        <taxon>Imparidentia</taxon>
        <taxon>Neoheterodontei</taxon>
        <taxon>Myida</taxon>
        <taxon>Dreissenoidea</taxon>
        <taxon>Dreissenidae</taxon>
        <taxon>Dreissena</taxon>
    </lineage>
</organism>
<proteinExistence type="predicted"/>
<dbReference type="AlphaFoldDB" id="A0A9D4F3L1"/>
<reference evidence="1" key="1">
    <citation type="journal article" date="2019" name="bioRxiv">
        <title>The Genome of the Zebra Mussel, Dreissena polymorpha: A Resource for Invasive Species Research.</title>
        <authorList>
            <person name="McCartney M.A."/>
            <person name="Auch B."/>
            <person name="Kono T."/>
            <person name="Mallez S."/>
            <person name="Zhang Y."/>
            <person name="Obille A."/>
            <person name="Becker A."/>
            <person name="Abrahante J.E."/>
            <person name="Garbe J."/>
            <person name="Badalamenti J.P."/>
            <person name="Herman A."/>
            <person name="Mangelson H."/>
            <person name="Liachko I."/>
            <person name="Sullivan S."/>
            <person name="Sone E.D."/>
            <person name="Koren S."/>
            <person name="Silverstein K.A.T."/>
            <person name="Beckman K.B."/>
            <person name="Gohl D.M."/>
        </authorList>
    </citation>
    <scope>NUCLEOTIDE SEQUENCE</scope>
    <source>
        <strain evidence="1">Duluth1</strain>
        <tissue evidence="1">Whole animal</tissue>
    </source>
</reference>
<comment type="caution">
    <text evidence="1">The sequence shown here is derived from an EMBL/GenBank/DDBJ whole genome shotgun (WGS) entry which is preliminary data.</text>
</comment>
<evidence type="ECO:0000313" key="1">
    <source>
        <dbReference type="EMBL" id="KAH3791754.1"/>
    </source>
</evidence>
<gene>
    <name evidence="1" type="ORF">DPMN_145244</name>
</gene>
<accession>A0A9D4F3L1</accession>
<evidence type="ECO:0000313" key="2">
    <source>
        <dbReference type="Proteomes" id="UP000828390"/>
    </source>
</evidence>
<keyword evidence="2" id="KW-1185">Reference proteome</keyword>